<name>A0A4P9Y4G4_9FUNG</name>
<evidence type="ECO:0000313" key="3">
    <source>
        <dbReference type="Proteomes" id="UP000267251"/>
    </source>
</evidence>
<organism evidence="2 3">
    <name type="scientific">Piptocephalis cylindrospora</name>
    <dbReference type="NCBI Taxonomy" id="1907219"/>
    <lineage>
        <taxon>Eukaryota</taxon>
        <taxon>Fungi</taxon>
        <taxon>Fungi incertae sedis</taxon>
        <taxon>Zoopagomycota</taxon>
        <taxon>Zoopagomycotina</taxon>
        <taxon>Zoopagomycetes</taxon>
        <taxon>Zoopagales</taxon>
        <taxon>Piptocephalidaceae</taxon>
        <taxon>Piptocephalis</taxon>
    </lineage>
</organism>
<dbReference type="PANTHER" id="PTHR28158:SF1">
    <property type="entry name" value="SMALL RIBOSOMAL SUBUNIT PROTEIN MS45"/>
    <property type="match status" value="1"/>
</dbReference>
<dbReference type="OrthoDB" id="10052321at2759"/>
<dbReference type="PANTHER" id="PTHR28158">
    <property type="entry name" value="37S RIBOSOMAL PROTEIN S35, MITOCHONDRIAL"/>
    <property type="match status" value="1"/>
</dbReference>
<evidence type="ECO:0000256" key="1">
    <source>
        <dbReference type="SAM" id="MobiDB-lite"/>
    </source>
</evidence>
<dbReference type="GO" id="GO:0032543">
    <property type="term" value="P:mitochondrial translation"/>
    <property type="evidence" value="ECO:0007669"/>
    <property type="project" value="TreeGrafter"/>
</dbReference>
<evidence type="ECO:0000313" key="2">
    <source>
        <dbReference type="EMBL" id="RKP13827.1"/>
    </source>
</evidence>
<proteinExistence type="predicted"/>
<gene>
    <name evidence="2" type="ORF">BJ684DRAFT_15809</name>
</gene>
<feature type="compositionally biased region" description="Basic and acidic residues" evidence="1">
    <location>
        <begin position="179"/>
        <end position="195"/>
    </location>
</feature>
<accession>A0A4P9Y4G4</accession>
<dbReference type="GO" id="GO:0003735">
    <property type="term" value="F:structural constituent of ribosome"/>
    <property type="evidence" value="ECO:0007669"/>
    <property type="project" value="TreeGrafter"/>
</dbReference>
<dbReference type="Proteomes" id="UP000267251">
    <property type="component" value="Unassembled WGS sequence"/>
</dbReference>
<reference evidence="3" key="1">
    <citation type="journal article" date="2018" name="Nat. Microbiol.">
        <title>Leveraging single-cell genomics to expand the fungal tree of life.</title>
        <authorList>
            <person name="Ahrendt S.R."/>
            <person name="Quandt C.A."/>
            <person name="Ciobanu D."/>
            <person name="Clum A."/>
            <person name="Salamov A."/>
            <person name="Andreopoulos B."/>
            <person name="Cheng J.F."/>
            <person name="Woyke T."/>
            <person name="Pelin A."/>
            <person name="Henrissat B."/>
            <person name="Reynolds N.K."/>
            <person name="Benny G.L."/>
            <person name="Smith M.E."/>
            <person name="James T.Y."/>
            <person name="Grigoriev I.V."/>
        </authorList>
    </citation>
    <scope>NUCLEOTIDE SEQUENCE [LARGE SCALE GENOMIC DNA]</scope>
</reference>
<sequence>MNPAFRPVPPLSEAIKDTLAVKAESTPLRRLAIEHKVSLQRLEAISKLKAREHQMLKEGKPLQMKYATGMAQMLGVPENSESSVEAVVENVPSVKSPRFAIIPEGSHMTPEEAAKILGRPAPSKTIPSLSSTQAKSSSKDEPVVLQKAPETPQDKPSRWAFSFTDFGRHTPDNTSVLVRETDGALRGATREEARERRRRYQRY</sequence>
<dbReference type="InterPro" id="IPR021036">
    <property type="entry name" value="Ribosomal_mS45"/>
</dbReference>
<dbReference type="Pfam" id="PF12298">
    <property type="entry name" value="Bot1p"/>
    <property type="match status" value="1"/>
</dbReference>
<dbReference type="AlphaFoldDB" id="A0A4P9Y4G4"/>
<dbReference type="EMBL" id="KZ987936">
    <property type="protein sequence ID" value="RKP13827.1"/>
    <property type="molecule type" value="Genomic_DNA"/>
</dbReference>
<keyword evidence="3" id="KW-1185">Reference proteome</keyword>
<dbReference type="GO" id="GO:0005763">
    <property type="term" value="C:mitochondrial small ribosomal subunit"/>
    <property type="evidence" value="ECO:0007669"/>
    <property type="project" value="TreeGrafter"/>
</dbReference>
<protein>
    <submittedName>
        <fullName evidence="2">Eukaryotic mitochondrial regulator protein-domain-containing protein</fullName>
    </submittedName>
</protein>
<feature type="region of interest" description="Disordered" evidence="1">
    <location>
        <begin position="118"/>
        <end position="203"/>
    </location>
</feature>